<evidence type="ECO:0000256" key="1">
    <source>
        <dbReference type="ARBA" id="ARBA00004141"/>
    </source>
</evidence>
<dbReference type="EMBL" id="UOEI01000024">
    <property type="protein sequence ID" value="VAV89934.1"/>
    <property type="molecule type" value="Genomic_DNA"/>
</dbReference>
<feature type="non-terminal residue" evidence="6">
    <location>
        <position position="1"/>
    </location>
</feature>
<dbReference type="PANTHER" id="PTHR11785">
    <property type="entry name" value="AMINO ACID TRANSPORTER"/>
    <property type="match status" value="1"/>
</dbReference>
<keyword evidence="2 5" id="KW-0812">Transmembrane</keyword>
<dbReference type="InterPro" id="IPR002293">
    <property type="entry name" value="AA/rel_permease1"/>
</dbReference>
<feature type="transmembrane region" description="Helical" evidence="5">
    <location>
        <begin position="54"/>
        <end position="74"/>
    </location>
</feature>
<feature type="transmembrane region" description="Helical" evidence="5">
    <location>
        <begin position="277"/>
        <end position="297"/>
    </location>
</feature>
<organism evidence="6">
    <name type="scientific">hydrothermal vent metagenome</name>
    <dbReference type="NCBI Taxonomy" id="652676"/>
    <lineage>
        <taxon>unclassified sequences</taxon>
        <taxon>metagenomes</taxon>
        <taxon>ecological metagenomes</taxon>
    </lineage>
</organism>
<evidence type="ECO:0000256" key="3">
    <source>
        <dbReference type="ARBA" id="ARBA00022989"/>
    </source>
</evidence>
<dbReference type="GO" id="GO:0016020">
    <property type="term" value="C:membrane"/>
    <property type="evidence" value="ECO:0007669"/>
    <property type="project" value="UniProtKB-SubCell"/>
</dbReference>
<gene>
    <name evidence="6" type="ORF">MNBD_ACTINO01-1862</name>
</gene>
<dbReference type="AlphaFoldDB" id="A0A3B0R9K5"/>
<evidence type="ECO:0000313" key="6">
    <source>
        <dbReference type="EMBL" id="VAV89934.1"/>
    </source>
</evidence>
<feature type="transmembrane region" description="Helical" evidence="5">
    <location>
        <begin position="334"/>
        <end position="355"/>
    </location>
</feature>
<proteinExistence type="predicted"/>
<feature type="transmembrane region" description="Helical" evidence="5">
    <location>
        <begin position="309"/>
        <end position="328"/>
    </location>
</feature>
<dbReference type="PIRSF" id="PIRSF006060">
    <property type="entry name" value="AA_transporter"/>
    <property type="match status" value="1"/>
</dbReference>
<dbReference type="Pfam" id="PF13520">
    <property type="entry name" value="AA_permease_2"/>
    <property type="match status" value="1"/>
</dbReference>
<dbReference type="InterPro" id="IPR050598">
    <property type="entry name" value="AminoAcid_Transporter"/>
</dbReference>
<dbReference type="PANTHER" id="PTHR11785:SF512">
    <property type="entry name" value="SOBREMESA, ISOFORM B"/>
    <property type="match status" value="1"/>
</dbReference>
<feature type="transmembrane region" description="Helical" evidence="5">
    <location>
        <begin position="86"/>
        <end position="104"/>
    </location>
</feature>
<keyword evidence="4 5" id="KW-0472">Membrane</keyword>
<sequence length="367" mass="38477">GGVAMFLKEAYGLGTATGVFAMLMYVSMVISESLVARTFGSYVLQIINLEPLSFWVPALGVVLLAVAFLVNIAGNRAVQASQGVMAAIKVGGLAVFAIAGLWFIDVANFTNGSQGTGSVASGGFLAGIALAILSYKGFTTITNSGGEIVDPHRNTGRAIIISIAISAALYIALAVMVAGNLTLDEIISAQNFVLAAAAQPAFGDAGVWLTVALAIIATASGVMASVFAASRMLAMLTSMKEVPHRHFGMPGTLRTHAMVYTVAFAMFLTVALDLSRIAALGAIFYLVMDIAIHWGILTRLRSRIDVKPAIIITAIVLDVIVLAAFLWIKASQDVLVVYVSIGGILLITIGERLFMWSHTDATGAMDM</sequence>
<feature type="transmembrane region" description="Helical" evidence="5">
    <location>
        <begin position="12"/>
        <end position="34"/>
    </location>
</feature>
<feature type="transmembrane region" description="Helical" evidence="5">
    <location>
        <begin position="116"/>
        <end position="138"/>
    </location>
</feature>
<dbReference type="GO" id="GO:0015179">
    <property type="term" value="F:L-amino acid transmembrane transporter activity"/>
    <property type="evidence" value="ECO:0007669"/>
    <property type="project" value="TreeGrafter"/>
</dbReference>
<evidence type="ECO:0000256" key="4">
    <source>
        <dbReference type="ARBA" id="ARBA00023136"/>
    </source>
</evidence>
<evidence type="ECO:0000256" key="2">
    <source>
        <dbReference type="ARBA" id="ARBA00022692"/>
    </source>
</evidence>
<accession>A0A3B0R9K5</accession>
<feature type="transmembrane region" description="Helical" evidence="5">
    <location>
        <begin position="251"/>
        <end position="271"/>
    </location>
</feature>
<comment type="subcellular location">
    <subcellularLocation>
        <location evidence="1">Membrane</location>
        <topology evidence="1">Multi-pass membrane protein</topology>
    </subcellularLocation>
</comment>
<reference evidence="6" key="1">
    <citation type="submission" date="2018-06" db="EMBL/GenBank/DDBJ databases">
        <authorList>
            <person name="Zhirakovskaya E."/>
        </authorList>
    </citation>
    <scope>NUCLEOTIDE SEQUENCE</scope>
</reference>
<dbReference type="Gene3D" id="1.20.1740.10">
    <property type="entry name" value="Amino acid/polyamine transporter I"/>
    <property type="match status" value="1"/>
</dbReference>
<evidence type="ECO:0000256" key="5">
    <source>
        <dbReference type="SAM" id="Phobius"/>
    </source>
</evidence>
<name>A0A3B0R9K5_9ZZZZ</name>
<feature type="transmembrane region" description="Helical" evidence="5">
    <location>
        <begin position="158"/>
        <end position="178"/>
    </location>
</feature>
<feature type="transmembrane region" description="Helical" evidence="5">
    <location>
        <begin position="207"/>
        <end position="230"/>
    </location>
</feature>
<keyword evidence="3 5" id="KW-1133">Transmembrane helix</keyword>
<protein>
    <submittedName>
        <fullName evidence="6">Uncharacterized amino acid permease, GabP family</fullName>
    </submittedName>
</protein>